<proteinExistence type="predicted"/>
<evidence type="ECO:0000256" key="2">
    <source>
        <dbReference type="SAM" id="Phobius"/>
    </source>
</evidence>
<keyword evidence="2" id="KW-0812">Transmembrane</keyword>
<accession>A0A478FUJ6</accession>
<dbReference type="AlphaFoldDB" id="A0A478FUJ6"/>
<gene>
    <name evidence="3" type="ORF">MHSWG343_10140</name>
</gene>
<evidence type="ECO:0000313" key="3">
    <source>
        <dbReference type="EMBL" id="GCE64006.1"/>
    </source>
</evidence>
<comment type="caution">
    <text evidence="3">The sequence shown here is derived from an EMBL/GenBank/DDBJ whole genome shotgun (WGS) entry which is preliminary data.</text>
</comment>
<sequence length="170" mass="19691">MDWRFIRYGLGGLTLIGSIVTVVVFQQGSLNQDNKDTPPPKPYAALFDWAKQKNRKYIGNDKQQIISQLNEFKNNFNGNQYRQKLLGNFEYIQKSLPDNKLDKQTINQAQTTNPKASEEWADFVQQWCELKARDETIVLQKNGETYQEPNDKPHSKTDLGVFKDTCTQQN</sequence>
<evidence type="ECO:0000313" key="4">
    <source>
        <dbReference type="Proteomes" id="UP000324831"/>
    </source>
</evidence>
<feature type="transmembrane region" description="Helical" evidence="2">
    <location>
        <begin position="6"/>
        <end position="25"/>
    </location>
</feature>
<feature type="region of interest" description="Disordered" evidence="1">
    <location>
        <begin position="141"/>
        <end position="170"/>
    </location>
</feature>
<reference evidence="3 4" key="1">
    <citation type="submission" date="2019-01" db="EMBL/GenBank/DDBJ databases">
        <title>Draft genome sequences of Candidatus Mycoplasma haemohominis SWG34-3 identified from a patient with pyrexia, anemia and liver dysfunction.</title>
        <authorList>
            <person name="Sekizuka T."/>
            <person name="Hattori N."/>
            <person name="Katano H."/>
            <person name="Takuma T."/>
            <person name="Ito T."/>
            <person name="Arai N."/>
            <person name="Yanai R."/>
            <person name="Ishii S."/>
            <person name="Miura Y."/>
            <person name="Tokunaga T."/>
            <person name="Watanabe H."/>
            <person name="Nomura N."/>
            <person name="Eguchi J."/>
            <person name="Arai T."/>
            <person name="Hasegawa H."/>
            <person name="Nakamaki T."/>
            <person name="Wakita T."/>
            <person name="Niki Y."/>
            <person name="Kuroda M."/>
        </authorList>
    </citation>
    <scope>NUCLEOTIDE SEQUENCE [LARGE SCALE GENOMIC DNA]</scope>
    <source>
        <strain evidence="3">SWG34-3</strain>
    </source>
</reference>
<protein>
    <submittedName>
        <fullName evidence="3">Uncharacterized protein</fullName>
    </submittedName>
</protein>
<organism evidence="3 4">
    <name type="scientific">Candidatus Mycoplasma haematohominis</name>
    <dbReference type="NCBI Taxonomy" id="1494318"/>
    <lineage>
        <taxon>Bacteria</taxon>
        <taxon>Bacillati</taxon>
        <taxon>Mycoplasmatota</taxon>
        <taxon>Mollicutes</taxon>
        <taxon>Mycoplasmataceae</taxon>
        <taxon>Mycoplasma</taxon>
    </lineage>
</organism>
<evidence type="ECO:0000256" key="1">
    <source>
        <dbReference type="SAM" id="MobiDB-lite"/>
    </source>
</evidence>
<keyword evidence="2" id="KW-0472">Membrane</keyword>
<keyword evidence="2" id="KW-1133">Transmembrane helix</keyword>
<dbReference type="EMBL" id="BIMN01000007">
    <property type="protein sequence ID" value="GCE64006.1"/>
    <property type="molecule type" value="Genomic_DNA"/>
</dbReference>
<name>A0A478FUJ6_9MOLU</name>
<dbReference type="Proteomes" id="UP000324831">
    <property type="component" value="Unassembled WGS sequence"/>
</dbReference>